<dbReference type="SUPFAM" id="SSF47616">
    <property type="entry name" value="GST C-terminal domain-like"/>
    <property type="match status" value="1"/>
</dbReference>
<reference evidence="7 8" key="1">
    <citation type="submission" date="2019-01" db="EMBL/GenBank/DDBJ databases">
        <title>Nuclear Genome Assembly of the Microalgal Biofuel strain Nannochloropsis salina CCMP1776.</title>
        <authorList>
            <person name="Hovde B."/>
        </authorList>
    </citation>
    <scope>NUCLEOTIDE SEQUENCE [LARGE SCALE GENOMIC DNA]</scope>
    <source>
        <strain evidence="7 8">CCMP1776</strain>
    </source>
</reference>
<accession>A0A4D9D7Y8</accession>
<dbReference type="PRINTS" id="PR00332">
    <property type="entry name" value="HISTRIAD"/>
</dbReference>
<protein>
    <recommendedName>
        <fullName evidence="9">HIT domain-containing protein</fullName>
    </recommendedName>
</protein>
<feature type="chain" id="PRO_5020033689" description="HIT domain-containing protein" evidence="4">
    <location>
        <begin position="24"/>
        <end position="403"/>
    </location>
</feature>
<dbReference type="GO" id="GO:0003824">
    <property type="term" value="F:catalytic activity"/>
    <property type="evidence" value="ECO:0007669"/>
    <property type="project" value="InterPro"/>
</dbReference>
<dbReference type="InterPro" id="IPR036249">
    <property type="entry name" value="Thioredoxin-like_sf"/>
</dbReference>
<feature type="short sequence motif" description="Histidine triad motif" evidence="2 3">
    <location>
        <begin position="387"/>
        <end position="391"/>
    </location>
</feature>
<dbReference type="InterPro" id="IPR019808">
    <property type="entry name" value="Histidine_triad_CS"/>
</dbReference>
<dbReference type="SFLD" id="SFLDS00019">
    <property type="entry name" value="Glutathione_Transferase_(cytos"/>
    <property type="match status" value="1"/>
</dbReference>
<dbReference type="InterPro" id="IPR011146">
    <property type="entry name" value="HIT-like"/>
</dbReference>
<feature type="domain" description="GST N-terminal" evidence="5">
    <location>
        <begin position="56"/>
        <end position="134"/>
    </location>
</feature>
<dbReference type="EMBL" id="SDOX01000017">
    <property type="protein sequence ID" value="TFJ84719.1"/>
    <property type="molecule type" value="Genomic_DNA"/>
</dbReference>
<dbReference type="Gene3D" id="3.40.30.10">
    <property type="entry name" value="Glutaredoxin"/>
    <property type="match status" value="1"/>
</dbReference>
<dbReference type="InterPro" id="IPR001310">
    <property type="entry name" value="Histidine_triad_HIT"/>
</dbReference>
<evidence type="ECO:0000259" key="5">
    <source>
        <dbReference type="PROSITE" id="PS50404"/>
    </source>
</evidence>
<dbReference type="Pfam" id="PF01230">
    <property type="entry name" value="HIT"/>
    <property type="match status" value="1"/>
</dbReference>
<dbReference type="PROSITE" id="PS51084">
    <property type="entry name" value="HIT_2"/>
    <property type="match status" value="1"/>
</dbReference>
<dbReference type="SUPFAM" id="SSF52833">
    <property type="entry name" value="Thioredoxin-like"/>
    <property type="match status" value="1"/>
</dbReference>
<evidence type="ECO:0008006" key="9">
    <source>
        <dbReference type="Google" id="ProtNLM"/>
    </source>
</evidence>
<dbReference type="OrthoDB" id="672793at2759"/>
<evidence type="ECO:0000313" key="7">
    <source>
        <dbReference type="EMBL" id="TFJ84719.1"/>
    </source>
</evidence>
<dbReference type="InterPro" id="IPR040079">
    <property type="entry name" value="Glutathione_S-Trfase"/>
</dbReference>
<keyword evidence="4" id="KW-0732">Signal</keyword>
<dbReference type="InterPro" id="IPR004045">
    <property type="entry name" value="Glutathione_S-Trfase_N"/>
</dbReference>
<comment type="caution">
    <text evidence="7">The sequence shown here is derived from an EMBL/GenBank/DDBJ whole genome shotgun (WGS) entry which is preliminary data.</text>
</comment>
<dbReference type="PANTHER" id="PTHR23089">
    <property type="entry name" value="HISTIDINE TRIAD HIT PROTEIN"/>
    <property type="match status" value="1"/>
</dbReference>
<evidence type="ECO:0000259" key="6">
    <source>
        <dbReference type="PROSITE" id="PS51084"/>
    </source>
</evidence>
<evidence type="ECO:0000256" key="4">
    <source>
        <dbReference type="SAM" id="SignalP"/>
    </source>
</evidence>
<dbReference type="InterPro" id="IPR036265">
    <property type="entry name" value="HIT-like_sf"/>
</dbReference>
<evidence type="ECO:0000256" key="2">
    <source>
        <dbReference type="PIRSR" id="PIRSR601310-3"/>
    </source>
</evidence>
<dbReference type="CDD" id="cd00570">
    <property type="entry name" value="GST_N_family"/>
    <property type="match status" value="1"/>
</dbReference>
<dbReference type="Pfam" id="PF13417">
    <property type="entry name" value="GST_N_3"/>
    <property type="match status" value="1"/>
</dbReference>
<feature type="domain" description="HIT" evidence="6">
    <location>
        <begin position="293"/>
        <end position="403"/>
    </location>
</feature>
<evidence type="ECO:0000256" key="3">
    <source>
        <dbReference type="PROSITE-ProRule" id="PRU00464"/>
    </source>
</evidence>
<name>A0A4D9D7Y8_9STRA</name>
<keyword evidence="8" id="KW-1185">Reference proteome</keyword>
<organism evidence="7 8">
    <name type="scientific">Nannochloropsis salina CCMP1776</name>
    <dbReference type="NCBI Taxonomy" id="1027361"/>
    <lineage>
        <taxon>Eukaryota</taxon>
        <taxon>Sar</taxon>
        <taxon>Stramenopiles</taxon>
        <taxon>Ochrophyta</taxon>
        <taxon>Eustigmatophyceae</taxon>
        <taxon>Eustigmatales</taxon>
        <taxon>Monodopsidaceae</taxon>
        <taxon>Microchloropsis</taxon>
        <taxon>Microchloropsis salina</taxon>
    </lineage>
</organism>
<dbReference type="PROSITE" id="PS00892">
    <property type="entry name" value="HIT_1"/>
    <property type="match status" value="1"/>
</dbReference>
<dbReference type="CDD" id="cd00299">
    <property type="entry name" value="GST_C_family"/>
    <property type="match status" value="1"/>
</dbReference>
<feature type="signal peptide" evidence="4">
    <location>
        <begin position="1"/>
        <end position="23"/>
    </location>
</feature>
<feature type="active site" description="Tele-AMP-histidine intermediate" evidence="1">
    <location>
        <position position="389"/>
    </location>
</feature>
<dbReference type="AlphaFoldDB" id="A0A4D9D7Y8"/>
<gene>
    <name evidence="7" type="ORF">NSK_003751</name>
</gene>
<evidence type="ECO:0000256" key="1">
    <source>
        <dbReference type="PIRSR" id="PIRSR601310-1"/>
    </source>
</evidence>
<proteinExistence type="predicted"/>
<dbReference type="CDD" id="cd01276">
    <property type="entry name" value="PKCI_related"/>
    <property type="match status" value="1"/>
</dbReference>
<dbReference type="Gene3D" id="1.20.1050.10">
    <property type="match status" value="1"/>
</dbReference>
<dbReference type="PROSITE" id="PS50404">
    <property type="entry name" value="GST_NTER"/>
    <property type="match status" value="1"/>
</dbReference>
<dbReference type="Gene3D" id="3.30.428.10">
    <property type="entry name" value="HIT-like"/>
    <property type="match status" value="1"/>
</dbReference>
<evidence type="ECO:0000313" key="8">
    <source>
        <dbReference type="Proteomes" id="UP000355283"/>
    </source>
</evidence>
<dbReference type="Proteomes" id="UP000355283">
    <property type="component" value="Unassembled WGS sequence"/>
</dbReference>
<dbReference type="InterPro" id="IPR036282">
    <property type="entry name" value="Glutathione-S-Trfase_C_sf"/>
</dbReference>
<sequence length="403" mass="44588">MGLRVGDVFVLVSTVLLFGLAQGFLTPASVSPQGSLWTGASIRAEGRTRIQMTAGKDATLYDFPVSNNGGRCRVVIYDKGLQDKIEIKKPDGPLTSINPQGKVPVLIDHTLADFQIFESDTILRHLVHKYVETGPSYLPSTLAARTKSDLICRFHDMYITTVQGCMYKAAPPFGIFDNREDALQDLKKQMALLEELTDSNGPYLCGAEKSMADATLFATGVFLEQILPNHFGWTYQEVFGPKLTKWWDYLLANEAAFQKVHSEIILGIQGWEEKRRWSSILGADLQDLAPATVFDQILAKALPSQVVFENDKVLAFRDIAPQAPVHILVIPKRRAGLTALRKASREQKGVLGEMMVAVAEIVRQENIEGGYRVIVNDGEEAGQSVHHLHMHILAGRPLAWPPG</sequence>
<dbReference type="SUPFAM" id="SSF54197">
    <property type="entry name" value="HIT-like"/>
    <property type="match status" value="1"/>
</dbReference>